<gene>
    <name evidence="1" type="ORF">ACFFP0_08470</name>
</gene>
<dbReference type="RefSeq" id="WP_377258968.1">
    <property type="nucleotide sequence ID" value="NZ_JBHMAA010000010.1"/>
</dbReference>
<dbReference type="SUPFAM" id="SSF48613">
    <property type="entry name" value="Heme oxygenase-like"/>
    <property type="match status" value="1"/>
</dbReference>
<evidence type="ECO:0000313" key="1">
    <source>
        <dbReference type="EMBL" id="MFB9948879.1"/>
    </source>
</evidence>
<comment type="caution">
    <text evidence="1">The sequence shown here is derived from an EMBL/GenBank/DDBJ whole genome shotgun (WGS) entry which is preliminary data.</text>
</comment>
<protein>
    <recommendedName>
        <fullName evidence="3">Heme oxygenase</fullName>
    </recommendedName>
</protein>
<keyword evidence="2" id="KW-1185">Reference proteome</keyword>
<reference evidence="1 2" key="1">
    <citation type="submission" date="2024-09" db="EMBL/GenBank/DDBJ databases">
        <authorList>
            <person name="Sun Q."/>
            <person name="Mori K."/>
        </authorList>
    </citation>
    <scope>NUCLEOTIDE SEQUENCE [LARGE SCALE GENOMIC DNA]</scope>
    <source>
        <strain evidence="1 2">TBRC 4938</strain>
    </source>
</reference>
<accession>A0ABV6AFL2</accession>
<dbReference type="Proteomes" id="UP001589692">
    <property type="component" value="Unassembled WGS sequence"/>
</dbReference>
<dbReference type="Gene3D" id="1.20.910.10">
    <property type="entry name" value="Heme oxygenase-like"/>
    <property type="match status" value="1"/>
</dbReference>
<sequence>MTTLPASDIAVGVPVSHLRQLSMLGDKALNDLRGRFLAARPFANHCHYGCFLSVQYLIASELKPVYSHPLRSKIFPFLKPTDHIVKIEGDMRDLGSAYSYIRPVYPAHDASLNPAHLCGTLFIAEGLRLMFPYFRKQAEHLGFDSCFGARHLACDASGIRQRWTAFVTTVNSMCFSAQDMVVMAAAADRTIKQIRTVIDGEFGSSFNGNERLLHG</sequence>
<name>A0ABV6AFL2_9HYPH</name>
<evidence type="ECO:0000313" key="2">
    <source>
        <dbReference type="Proteomes" id="UP001589692"/>
    </source>
</evidence>
<evidence type="ECO:0008006" key="3">
    <source>
        <dbReference type="Google" id="ProtNLM"/>
    </source>
</evidence>
<dbReference type="InterPro" id="IPR016084">
    <property type="entry name" value="Haem_Oase-like_multi-hlx"/>
</dbReference>
<dbReference type="EMBL" id="JBHMAA010000010">
    <property type="protein sequence ID" value="MFB9948879.1"/>
    <property type="molecule type" value="Genomic_DNA"/>
</dbReference>
<organism evidence="1 2">
    <name type="scientific">Rhizobium puerariae</name>
    <dbReference type="NCBI Taxonomy" id="1585791"/>
    <lineage>
        <taxon>Bacteria</taxon>
        <taxon>Pseudomonadati</taxon>
        <taxon>Pseudomonadota</taxon>
        <taxon>Alphaproteobacteria</taxon>
        <taxon>Hyphomicrobiales</taxon>
        <taxon>Rhizobiaceae</taxon>
        <taxon>Rhizobium/Agrobacterium group</taxon>
        <taxon>Rhizobium</taxon>
    </lineage>
</organism>
<proteinExistence type="predicted"/>